<dbReference type="Proteomes" id="UP000886885">
    <property type="component" value="Chromosome 14A"/>
</dbReference>
<protein>
    <submittedName>
        <fullName evidence="1">Uncharacterized protein</fullName>
    </submittedName>
</protein>
<dbReference type="EMBL" id="JAAWWB010000027">
    <property type="protein sequence ID" value="KAG6749758.1"/>
    <property type="molecule type" value="Genomic_DNA"/>
</dbReference>
<accession>A0A8X7YBK3</accession>
<sequence>MDFEPSRMNKGKNTIMDLTTSRYVLCKKSKKNIDSSILSIRSLSNPLPSAFVPSAQASLVPISSDVDLLNTRQGNISTDVSSSFMAFVGGSSRFMFFSPTTINKGKNTIMDLTTRQDNTNTNVSSGFMVFVDGSSGFMSISLTKVGNRPICSLNFDNTEKTIMSAFFGEDPQL</sequence>
<reference evidence="1" key="1">
    <citation type="journal article" date="2020" name="bioRxiv">
        <title>Hybrid origin of Populus tomentosa Carr. identified through genome sequencing and phylogenomic analysis.</title>
        <authorList>
            <person name="An X."/>
            <person name="Gao K."/>
            <person name="Chen Z."/>
            <person name="Li J."/>
            <person name="Yang X."/>
            <person name="Yang X."/>
            <person name="Zhou J."/>
            <person name="Guo T."/>
            <person name="Zhao T."/>
            <person name="Huang S."/>
            <person name="Miao D."/>
            <person name="Khan W.U."/>
            <person name="Rao P."/>
            <person name="Ye M."/>
            <person name="Lei B."/>
            <person name="Liao W."/>
            <person name="Wang J."/>
            <person name="Ji L."/>
            <person name="Li Y."/>
            <person name="Guo B."/>
            <person name="Mustafa N.S."/>
            <person name="Li S."/>
            <person name="Yun Q."/>
            <person name="Keller S.R."/>
            <person name="Mao J."/>
            <person name="Zhang R."/>
            <person name="Strauss S.H."/>
        </authorList>
    </citation>
    <scope>NUCLEOTIDE SEQUENCE</scope>
    <source>
        <strain evidence="1">GM15</strain>
        <tissue evidence="1">Leaf</tissue>
    </source>
</reference>
<keyword evidence="2" id="KW-1185">Reference proteome</keyword>
<evidence type="ECO:0000313" key="1">
    <source>
        <dbReference type="EMBL" id="KAG6749758.1"/>
    </source>
</evidence>
<comment type="caution">
    <text evidence="1">The sequence shown here is derived from an EMBL/GenBank/DDBJ whole genome shotgun (WGS) entry which is preliminary data.</text>
</comment>
<organism evidence="1 2">
    <name type="scientific">Populus tomentosa</name>
    <name type="common">Chinese white poplar</name>
    <dbReference type="NCBI Taxonomy" id="118781"/>
    <lineage>
        <taxon>Eukaryota</taxon>
        <taxon>Viridiplantae</taxon>
        <taxon>Streptophyta</taxon>
        <taxon>Embryophyta</taxon>
        <taxon>Tracheophyta</taxon>
        <taxon>Spermatophyta</taxon>
        <taxon>Magnoliopsida</taxon>
        <taxon>eudicotyledons</taxon>
        <taxon>Gunneridae</taxon>
        <taxon>Pentapetalae</taxon>
        <taxon>rosids</taxon>
        <taxon>fabids</taxon>
        <taxon>Malpighiales</taxon>
        <taxon>Salicaceae</taxon>
        <taxon>Saliceae</taxon>
        <taxon>Populus</taxon>
    </lineage>
</organism>
<proteinExistence type="predicted"/>
<gene>
    <name evidence="1" type="ORF">POTOM_046826</name>
</gene>
<name>A0A8X7YBK3_POPTO</name>
<dbReference type="AlphaFoldDB" id="A0A8X7YBK3"/>
<evidence type="ECO:0000313" key="2">
    <source>
        <dbReference type="Proteomes" id="UP000886885"/>
    </source>
</evidence>